<dbReference type="GO" id="GO:0008757">
    <property type="term" value="F:S-adenosylmethionine-dependent methyltransferase activity"/>
    <property type="evidence" value="ECO:0007669"/>
    <property type="project" value="InterPro"/>
</dbReference>
<protein>
    <submittedName>
        <fullName evidence="2">Ubiquinone/menaquinone biosynthesis methyltransferase</fullName>
    </submittedName>
</protein>
<dbReference type="InterPro" id="IPR013216">
    <property type="entry name" value="Methyltransf_11"/>
</dbReference>
<keyword evidence="3" id="KW-1185">Reference proteome</keyword>
<reference evidence="2" key="1">
    <citation type="submission" date="2021-01" db="EMBL/GenBank/DDBJ databases">
        <title>Whole genome shotgun sequence of Planosporangium flavigriseum NBRC 105377.</title>
        <authorList>
            <person name="Komaki H."/>
            <person name="Tamura T."/>
        </authorList>
    </citation>
    <scope>NUCLEOTIDE SEQUENCE</scope>
    <source>
        <strain evidence="2">NBRC 105377</strain>
    </source>
</reference>
<dbReference type="AlphaFoldDB" id="A0A8J3LR25"/>
<accession>A0A8J3LR25</accession>
<proteinExistence type="predicted"/>
<dbReference type="Proteomes" id="UP000653674">
    <property type="component" value="Unassembled WGS sequence"/>
</dbReference>
<dbReference type="SUPFAM" id="SSF53335">
    <property type="entry name" value="S-adenosyl-L-methionine-dependent methyltransferases"/>
    <property type="match status" value="1"/>
</dbReference>
<dbReference type="GO" id="GO:0032259">
    <property type="term" value="P:methylation"/>
    <property type="evidence" value="ECO:0007669"/>
    <property type="project" value="UniProtKB-KW"/>
</dbReference>
<keyword evidence="2" id="KW-0830">Ubiquinone</keyword>
<keyword evidence="2" id="KW-0489">Methyltransferase</keyword>
<dbReference type="InterPro" id="IPR029063">
    <property type="entry name" value="SAM-dependent_MTases_sf"/>
</dbReference>
<name>A0A8J3LR25_9ACTN</name>
<dbReference type="Pfam" id="PF08241">
    <property type="entry name" value="Methyltransf_11"/>
    <property type="match status" value="1"/>
</dbReference>
<evidence type="ECO:0000313" key="2">
    <source>
        <dbReference type="EMBL" id="GIG72141.1"/>
    </source>
</evidence>
<evidence type="ECO:0000313" key="3">
    <source>
        <dbReference type="Proteomes" id="UP000653674"/>
    </source>
</evidence>
<feature type="domain" description="Methyltransferase type 11" evidence="1">
    <location>
        <begin position="25"/>
        <end position="118"/>
    </location>
</feature>
<dbReference type="RefSeq" id="WP_239075265.1">
    <property type="nucleotide sequence ID" value="NZ_BAAAQJ010000008.1"/>
</dbReference>
<keyword evidence="2" id="KW-0808">Transferase</keyword>
<dbReference type="Gene3D" id="3.40.50.150">
    <property type="entry name" value="Vaccinia Virus protein VP39"/>
    <property type="match status" value="1"/>
</dbReference>
<sequence length="187" mass="20679">MAFADRRFFGDTRHWVCSQATGDVLEVAIGTGLNLAHYPDGARLTGVEWSPAMLDVARRRAADLGRPVDLRQGDAQSLDFSADSFDTVVCTFGLCAIPHHQQALVEMARVLRPGGLLLLADHVESASRPVRAAQWLAELVSVPLGGEHWRRRPIRHVQAMGFTIERHERFKLGIVERLAARKPVKAA</sequence>
<dbReference type="EMBL" id="BONU01000002">
    <property type="protein sequence ID" value="GIG72141.1"/>
    <property type="molecule type" value="Genomic_DNA"/>
</dbReference>
<organism evidence="2 3">
    <name type="scientific">Planosporangium flavigriseum</name>
    <dbReference type="NCBI Taxonomy" id="373681"/>
    <lineage>
        <taxon>Bacteria</taxon>
        <taxon>Bacillati</taxon>
        <taxon>Actinomycetota</taxon>
        <taxon>Actinomycetes</taxon>
        <taxon>Micromonosporales</taxon>
        <taxon>Micromonosporaceae</taxon>
        <taxon>Planosporangium</taxon>
    </lineage>
</organism>
<dbReference type="CDD" id="cd02440">
    <property type="entry name" value="AdoMet_MTases"/>
    <property type="match status" value="1"/>
</dbReference>
<comment type="caution">
    <text evidence="2">The sequence shown here is derived from an EMBL/GenBank/DDBJ whole genome shotgun (WGS) entry which is preliminary data.</text>
</comment>
<dbReference type="PANTHER" id="PTHR42912">
    <property type="entry name" value="METHYLTRANSFERASE"/>
    <property type="match status" value="1"/>
</dbReference>
<gene>
    <name evidence="2" type="primary">ubiE</name>
    <name evidence="2" type="ORF">Pfl04_05450</name>
</gene>
<evidence type="ECO:0000259" key="1">
    <source>
        <dbReference type="Pfam" id="PF08241"/>
    </source>
</evidence>
<dbReference type="InterPro" id="IPR050508">
    <property type="entry name" value="Methyltransf_Superfamily"/>
</dbReference>